<feature type="transmembrane region" description="Helical" evidence="9">
    <location>
        <begin position="77"/>
        <end position="99"/>
    </location>
</feature>
<evidence type="ECO:0000256" key="7">
    <source>
        <dbReference type="ARBA" id="ARBA00023136"/>
    </source>
</evidence>
<evidence type="ECO:0000256" key="3">
    <source>
        <dbReference type="ARBA" id="ARBA00022448"/>
    </source>
</evidence>
<sequence length="253" mass="26229">MNLLKKGIAEAIGTFVLVFFACGVAALTGGSLVATALTFGLVIVAMAYSIGRISGCHINPAVSLGVLIVKRMTLIEFLVYFIAQIIGGFIGGVAIFGIAKMGDIKFAGNACNSALGYSGDFGKITAGGYIGSLLIEIILTLVFVYVIINVTTENSGSGKLAGLIIGLTLTLVHLLGIGFTGTSVNPARSIATAVADVIYNGNTDPLAQVWIFIVAPLVGAALAALLFKFLHTEMDDSYDNNEVTTDASIRTVN</sequence>
<dbReference type="PRINTS" id="PR00783">
    <property type="entry name" value="MINTRINSICP"/>
</dbReference>
<comment type="caution">
    <text evidence="10">The sequence shown here is derived from an EMBL/GenBank/DDBJ whole genome shotgun (WGS) entry which is preliminary data.</text>
</comment>
<dbReference type="InterPro" id="IPR022357">
    <property type="entry name" value="MIP_CS"/>
</dbReference>
<dbReference type="InterPro" id="IPR000425">
    <property type="entry name" value="MIP"/>
</dbReference>
<accession>A0ABR2KX65</accession>
<keyword evidence="4" id="KW-1003">Cell membrane</keyword>
<evidence type="ECO:0000256" key="4">
    <source>
        <dbReference type="ARBA" id="ARBA00022475"/>
    </source>
</evidence>
<dbReference type="SUPFAM" id="SSF81338">
    <property type="entry name" value="Aquaporin-like"/>
    <property type="match status" value="1"/>
</dbReference>
<dbReference type="PROSITE" id="PS00221">
    <property type="entry name" value="MIP"/>
    <property type="match status" value="1"/>
</dbReference>
<name>A0ABR2KX65_9EUKA</name>
<keyword evidence="7 9" id="KW-0472">Membrane</keyword>
<gene>
    <name evidence="10" type="ORF">M9Y10_013593</name>
</gene>
<dbReference type="PANTHER" id="PTHR19139">
    <property type="entry name" value="AQUAPORIN TRANSPORTER"/>
    <property type="match status" value="1"/>
</dbReference>
<feature type="transmembrane region" description="Helical" evidence="9">
    <location>
        <begin position="160"/>
        <end position="179"/>
    </location>
</feature>
<evidence type="ECO:0000313" key="11">
    <source>
        <dbReference type="Proteomes" id="UP001470230"/>
    </source>
</evidence>
<feature type="transmembrane region" description="Helical" evidence="9">
    <location>
        <begin position="126"/>
        <end position="148"/>
    </location>
</feature>
<dbReference type="Pfam" id="PF00230">
    <property type="entry name" value="MIP"/>
    <property type="match status" value="1"/>
</dbReference>
<dbReference type="InterPro" id="IPR034294">
    <property type="entry name" value="Aquaporin_transptr"/>
</dbReference>
<keyword evidence="6 9" id="KW-1133">Transmembrane helix</keyword>
<reference evidence="10 11" key="1">
    <citation type="submission" date="2024-04" db="EMBL/GenBank/DDBJ databases">
        <title>Tritrichomonas musculus Genome.</title>
        <authorList>
            <person name="Alves-Ferreira E."/>
            <person name="Grigg M."/>
            <person name="Lorenzi H."/>
            <person name="Galac M."/>
        </authorList>
    </citation>
    <scope>NUCLEOTIDE SEQUENCE [LARGE SCALE GENOMIC DNA]</scope>
    <source>
        <strain evidence="10 11">EAF2021</strain>
    </source>
</reference>
<dbReference type="PROSITE" id="PS51257">
    <property type="entry name" value="PROKAR_LIPOPROTEIN"/>
    <property type="match status" value="1"/>
</dbReference>
<evidence type="ECO:0000256" key="8">
    <source>
        <dbReference type="RuleBase" id="RU000477"/>
    </source>
</evidence>
<evidence type="ECO:0000256" key="6">
    <source>
        <dbReference type="ARBA" id="ARBA00022989"/>
    </source>
</evidence>
<comment type="subcellular location">
    <subcellularLocation>
        <location evidence="1">Cell membrane</location>
        <topology evidence="1">Multi-pass membrane protein</topology>
    </subcellularLocation>
</comment>
<proteinExistence type="inferred from homology"/>
<keyword evidence="3 8" id="KW-0813">Transport</keyword>
<dbReference type="Gene3D" id="1.20.1080.10">
    <property type="entry name" value="Glycerol uptake facilitator protein"/>
    <property type="match status" value="1"/>
</dbReference>
<evidence type="ECO:0000256" key="5">
    <source>
        <dbReference type="ARBA" id="ARBA00022692"/>
    </source>
</evidence>
<dbReference type="Proteomes" id="UP001470230">
    <property type="component" value="Unassembled WGS sequence"/>
</dbReference>
<evidence type="ECO:0000256" key="2">
    <source>
        <dbReference type="ARBA" id="ARBA00006175"/>
    </source>
</evidence>
<feature type="transmembrane region" description="Helical" evidence="9">
    <location>
        <begin position="209"/>
        <end position="230"/>
    </location>
</feature>
<organism evidence="10 11">
    <name type="scientific">Tritrichomonas musculus</name>
    <dbReference type="NCBI Taxonomy" id="1915356"/>
    <lineage>
        <taxon>Eukaryota</taxon>
        <taxon>Metamonada</taxon>
        <taxon>Parabasalia</taxon>
        <taxon>Tritrichomonadida</taxon>
        <taxon>Tritrichomonadidae</taxon>
        <taxon>Tritrichomonas</taxon>
    </lineage>
</organism>
<dbReference type="EMBL" id="JAPFFF010000002">
    <property type="protein sequence ID" value="KAK8895709.1"/>
    <property type="molecule type" value="Genomic_DNA"/>
</dbReference>
<comment type="similarity">
    <text evidence="2 8">Belongs to the MIP/aquaporin (TC 1.A.8) family.</text>
</comment>
<feature type="transmembrane region" description="Helical" evidence="9">
    <location>
        <begin position="32"/>
        <end position="50"/>
    </location>
</feature>
<protein>
    <recommendedName>
        <fullName evidence="12">Aquaporin</fullName>
    </recommendedName>
</protein>
<evidence type="ECO:0000256" key="1">
    <source>
        <dbReference type="ARBA" id="ARBA00004651"/>
    </source>
</evidence>
<feature type="transmembrane region" description="Helical" evidence="9">
    <location>
        <begin position="7"/>
        <end position="26"/>
    </location>
</feature>
<evidence type="ECO:0008006" key="12">
    <source>
        <dbReference type="Google" id="ProtNLM"/>
    </source>
</evidence>
<evidence type="ECO:0000313" key="10">
    <source>
        <dbReference type="EMBL" id="KAK8895709.1"/>
    </source>
</evidence>
<evidence type="ECO:0000256" key="9">
    <source>
        <dbReference type="SAM" id="Phobius"/>
    </source>
</evidence>
<dbReference type="InterPro" id="IPR023271">
    <property type="entry name" value="Aquaporin-like"/>
</dbReference>
<keyword evidence="11" id="KW-1185">Reference proteome</keyword>
<keyword evidence="5 8" id="KW-0812">Transmembrane</keyword>
<dbReference type="PANTHER" id="PTHR19139:SF199">
    <property type="entry name" value="MIP17260P"/>
    <property type="match status" value="1"/>
</dbReference>